<feature type="active site" description="Proton acceptor" evidence="6">
    <location>
        <position position="78"/>
    </location>
</feature>
<dbReference type="Proteomes" id="UP000289703">
    <property type="component" value="Unassembled WGS sequence"/>
</dbReference>
<comment type="similarity">
    <text evidence="1">Belongs to the DCK/DGK family.</text>
</comment>
<evidence type="ECO:0000256" key="6">
    <source>
        <dbReference type="PIRSR" id="PIRSR000705-1"/>
    </source>
</evidence>
<evidence type="ECO:0000313" key="11">
    <source>
        <dbReference type="Proteomes" id="UP000289703"/>
    </source>
</evidence>
<evidence type="ECO:0000256" key="2">
    <source>
        <dbReference type="ARBA" id="ARBA00022679"/>
    </source>
</evidence>
<name>A0A4Q1JI27_9BACT</name>
<accession>A0A4Q1JI27</accession>
<dbReference type="Gene3D" id="3.40.50.300">
    <property type="entry name" value="P-loop containing nucleotide triphosphate hydrolases"/>
    <property type="match status" value="1"/>
</dbReference>
<dbReference type="PANTHER" id="PTHR10513:SF35">
    <property type="entry name" value="DEOXYADENOSINE KINASE"/>
    <property type="match status" value="1"/>
</dbReference>
<evidence type="ECO:0000256" key="5">
    <source>
        <dbReference type="ARBA" id="ARBA00022840"/>
    </source>
</evidence>
<feature type="binding site" evidence="7">
    <location>
        <position position="54"/>
    </location>
    <ligand>
        <name>substrate</name>
    </ligand>
</feature>
<comment type="caution">
    <text evidence="10">The sequence shown here is derived from an EMBL/GenBank/DDBJ whole genome shotgun (WGS) entry which is preliminary data.</text>
</comment>
<dbReference type="GO" id="GO:0019136">
    <property type="term" value="F:deoxynucleoside kinase activity"/>
    <property type="evidence" value="ECO:0007669"/>
    <property type="project" value="InterPro"/>
</dbReference>
<evidence type="ECO:0000256" key="3">
    <source>
        <dbReference type="ARBA" id="ARBA00022741"/>
    </source>
</evidence>
<keyword evidence="11" id="KW-1185">Reference proteome</keyword>
<organism evidence="10 11">
    <name type="scientific">Ancylomarina salipaludis</name>
    <dbReference type="NCBI Taxonomy" id="2501299"/>
    <lineage>
        <taxon>Bacteria</taxon>
        <taxon>Pseudomonadati</taxon>
        <taxon>Bacteroidota</taxon>
        <taxon>Bacteroidia</taxon>
        <taxon>Marinilabiliales</taxon>
        <taxon>Marinifilaceae</taxon>
        <taxon>Ancylomarina</taxon>
    </lineage>
</organism>
<keyword evidence="3 8" id="KW-0547">Nucleotide-binding</keyword>
<feature type="binding site" evidence="7">
    <location>
        <position position="145"/>
    </location>
    <ligand>
        <name>substrate</name>
    </ligand>
</feature>
<evidence type="ECO:0000259" key="9">
    <source>
        <dbReference type="Pfam" id="PF01712"/>
    </source>
</evidence>
<feature type="binding site" evidence="8">
    <location>
        <begin position="7"/>
        <end position="15"/>
    </location>
    <ligand>
        <name>ATP</name>
        <dbReference type="ChEBI" id="CHEBI:30616"/>
    </ligand>
</feature>
<protein>
    <submittedName>
        <fullName evidence="10">Deoxynucleoside kinase</fullName>
    </submittedName>
</protein>
<sequence length="209" mass="24225">MHIAVAGNIGAGKTTLAGLLSKHYGWEAHFEDVDENPYLNDFYEDMQRWSFALQIHFLNSRFNQVLALRQSGKKIIQDRTIYEDAHIFAPNLHAMNLMPERDFHNYKALFEVMSGLIQAPDLLIYLRASIPTLVEHIQDRGREYEETIRLDYLKRLNERYEAWISSYDKGKLLIIDVDNIDFLGNPKDLSEVITKIDANLHGLFADNLV</sequence>
<feature type="binding site" evidence="7">
    <location>
        <position position="84"/>
    </location>
    <ligand>
        <name>substrate</name>
    </ligand>
</feature>
<dbReference type="EMBL" id="SAXA01000023">
    <property type="protein sequence ID" value="RXQ87618.1"/>
    <property type="molecule type" value="Genomic_DNA"/>
</dbReference>
<dbReference type="PANTHER" id="PTHR10513">
    <property type="entry name" value="DEOXYNUCLEOSIDE KINASE"/>
    <property type="match status" value="1"/>
</dbReference>
<reference evidence="10 11" key="1">
    <citation type="submission" date="2019-01" db="EMBL/GenBank/DDBJ databases">
        <title>Ancylomarina salipaludis sp. nov., isolated from a salt marsh.</title>
        <authorList>
            <person name="Yoon J.-H."/>
        </authorList>
    </citation>
    <scope>NUCLEOTIDE SEQUENCE [LARGE SCALE GENOMIC DNA]</scope>
    <source>
        <strain evidence="10 11">SHSM-M15</strain>
    </source>
</reference>
<keyword evidence="5 8" id="KW-0067">ATP-binding</keyword>
<evidence type="ECO:0000313" key="10">
    <source>
        <dbReference type="EMBL" id="RXQ87618.1"/>
    </source>
</evidence>
<dbReference type="Pfam" id="PF01712">
    <property type="entry name" value="dNK"/>
    <property type="match status" value="1"/>
</dbReference>
<keyword evidence="4 10" id="KW-0418">Kinase</keyword>
<dbReference type="GO" id="GO:0005524">
    <property type="term" value="F:ATP binding"/>
    <property type="evidence" value="ECO:0007669"/>
    <property type="project" value="UniProtKB-KW"/>
</dbReference>
<dbReference type="InterPro" id="IPR050566">
    <property type="entry name" value="Deoxyribonucleoside_kinase"/>
</dbReference>
<feature type="binding site" evidence="7">
    <location>
        <position position="79"/>
    </location>
    <ligand>
        <name>substrate</name>
    </ligand>
</feature>
<evidence type="ECO:0000256" key="7">
    <source>
        <dbReference type="PIRSR" id="PIRSR000705-2"/>
    </source>
</evidence>
<dbReference type="InterPro" id="IPR027417">
    <property type="entry name" value="P-loop_NTPase"/>
</dbReference>
<dbReference type="GO" id="GO:0005737">
    <property type="term" value="C:cytoplasm"/>
    <property type="evidence" value="ECO:0007669"/>
    <property type="project" value="TreeGrafter"/>
</dbReference>
<dbReference type="CDD" id="cd01673">
    <property type="entry name" value="dNK"/>
    <property type="match status" value="1"/>
</dbReference>
<dbReference type="RefSeq" id="WP_129255737.1">
    <property type="nucleotide sequence ID" value="NZ_SAXA01000023.1"/>
</dbReference>
<feature type="domain" description="Deoxynucleoside kinase" evidence="9">
    <location>
        <begin position="3"/>
        <end position="197"/>
    </location>
</feature>
<evidence type="ECO:0000256" key="8">
    <source>
        <dbReference type="PIRSR" id="PIRSR000705-3"/>
    </source>
</evidence>
<dbReference type="InterPro" id="IPR031314">
    <property type="entry name" value="DNK_dom"/>
</dbReference>
<feature type="binding site" evidence="7">
    <location>
        <position position="31"/>
    </location>
    <ligand>
        <name>substrate</name>
    </ligand>
</feature>
<dbReference type="InterPro" id="IPR002624">
    <property type="entry name" value="DCK/DGK"/>
</dbReference>
<dbReference type="SUPFAM" id="SSF52540">
    <property type="entry name" value="P-loop containing nucleoside triphosphate hydrolases"/>
    <property type="match status" value="1"/>
</dbReference>
<keyword evidence="2" id="KW-0808">Transferase</keyword>
<dbReference type="PIRSF" id="PIRSF000705">
    <property type="entry name" value="DNK"/>
    <property type="match status" value="1"/>
</dbReference>
<gene>
    <name evidence="10" type="ORF">EO244_16230</name>
</gene>
<dbReference type="FunFam" id="3.40.50.300:FF:000659">
    <property type="entry name" value="Deoxyguanosine kinase"/>
    <property type="match status" value="1"/>
</dbReference>
<dbReference type="OrthoDB" id="9776634at2"/>
<dbReference type="AlphaFoldDB" id="A0A4Q1JI27"/>
<evidence type="ECO:0000256" key="4">
    <source>
        <dbReference type="ARBA" id="ARBA00022777"/>
    </source>
</evidence>
<proteinExistence type="inferred from homology"/>
<feature type="binding site" evidence="7">
    <location>
        <position position="43"/>
    </location>
    <ligand>
        <name>substrate</name>
    </ligand>
</feature>
<evidence type="ECO:0000256" key="1">
    <source>
        <dbReference type="ARBA" id="ARBA00007420"/>
    </source>
</evidence>